<evidence type="ECO:0000313" key="2">
    <source>
        <dbReference type="EMBL" id="KAG4412574.1"/>
    </source>
</evidence>
<accession>A0A8H7W6F2</accession>
<dbReference type="EMBL" id="JAFJYH010000368">
    <property type="protein sequence ID" value="KAG4412574.1"/>
    <property type="molecule type" value="Genomic_DNA"/>
</dbReference>
<dbReference type="GO" id="GO:0003824">
    <property type="term" value="F:catalytic activity"/>
    <property type="evidence" value="ECO:0007669"/>
    <property type="project" value="InterPro"/>
</dbReference>
<dbReference type="Proteomes" id="UP000664132">
    <property type="component" value="Unassembled WGS sequence"/>
</dbReference>
<sequence>MAEIETLTDRSHFTTADTVAQIWKHLGLPAEALASLSLPDADKHLLSGLPSSFKIGHLAQSTIALSALAAALFQSTRNKSNIPKVIVPLLHACLEFQSEKLYTLVGQKADLGGGLKKFGGPVQKTADRYVRIHDGFPHHVEGALKILGLPPTATRDEFRSALLRRKSVDLETAAMKANCVIAALRTYEQWDALPQATYIPNVPVQIEKLGSGAPVQPPQLPDGSGRCLRGIRVLELSRVIAAPVAGRTLAAHGADVLWITSPNLPDLPDIDRDLARGKRTAQLDLTTECGRAKLLKLAKNADVFIQGYRPGSLAAKGFSPSELAQANPNIICANMSAYGNEGPWGRNRGFDSIVQTGSGMNVSEAEHFGEGEAGRPMPCQALDHASGFFLATSICAALYKRATEGGSYEVNVSLAATMKYLRSLGQFPGKTGFDCPATGDQEIGEYLETEESGFGELKALKHSAAVEGYMPGWDIMPKPLGSDKPEWV</sequence>
<dbReference type="InterPro" id="IPR023606">
    <property type="entry name" value="CoA-Trfase_III_dom_1_sf"/>
</dbReference>
<dbReference type="Pfam" id="PF02515">
    <property type="entry name" value="CoA_transf_3"/>
    <property type="match status" value="1"/>
</dbReference>
<reference evidence="2" key="1">
    <citation type="submission" date="2021-02" db="EMBL/GenBank/DDBJ databases">
        <title>Genome sequence Cadophora malorum strain M34.</title>
        <authorList>
            <person name="Stefanovic E."/>
            <person name="Vu D."/>
            <person name="Scully C."/>
            <person name="Dijksterhuis J."/>
            <person name="Roader J."/>
            <person name="Houbraken J."/>
        </authorList>
    </citation>
    <scope>NUCLEOTIDE SEQUENCE</scope>
    <source>
        <strain evidence="2">M34</strain>
    </source>
</reference>
<dbReference type="InterPro" id="IPR050509">
    <property type="entry name" value="CoA-transferase_III"/>
</dbReference>
<organism evidence="2 3">
    <name type="scientific">Cadophora malorum</name>
    <dbReference type="NCBI Taxonomy" id="108018"/>
    <lineage>
        <taxon>Eukaryota</taxon>
        <taxon>Fungi</taxon>
        <taxon>Dikarya</taxon>
        <taxon>Ascomycota</taxon>
        <taxon>Pezizomycotina</taxon>
        <taxon>Leotiomycetes</taxon>
        <taxon>Helotiales</taxon>
        <taxon>Ploettnerulaceae</taxon>
        <taxon>Cadophora</taxon>
    </lineage>
</organism>
<dbReference type="PANTHER" id="PTHR48228:SF4">
    <property type="entry name" value="BLR3030 PROTEIN"/>
    <property type="match status" value="1"/>
</dbReference>
<name>A0A8H7W6F2_9HELO</name>
<dbReference type="PANTHER" id="PTHR48228">
    <property type="entry name" value="SUCCINYL-COA--D-CITRAMALATE COA-TRANSFERASE"/>
    <property type="match status" value="1"/>
</dbReference>
<evidence type="ECO:0000256" key="1">
    <source>
        <dbReference type="ARBA" id="ARBA00008383"/>
    </source>
</evidence>
<dbReference type="InterPro" id="IPR003673">
    <property type="entry name" value="CoA-Trfase_fam_III"/>
</dbReference>
<proteinExistence type="inferred from homology"/>
<evidence type="ECO:0008006" key="4">
    <source>
        <dbReference type="Google" id="ProtNLM"/>
    </source>
</evidence>
<gene>
    <name evidence="2" type="ORF">IFR04_014295</name>
</gene>
<dbReference type="SUPFAM" id="SSF89796">
    <property type="entry name" value="CoA-transferase family III (CaiB/BaiF)"/>
    <property type="match status" value="2"/>
</dbReference>
<dbReference type="AlphaFoldDB" id="A0A8H7W6F2"/>
<dbReference type="Gene3D" id="3.40.50.10540">
    <property type="entry name" value="Crotonobetainyl-coa:carnitine coa-transferase, domain 1"/>
    <property type="match status" value="1"/>
</dbReference>
<keyword evidence="3" id="KW-1185">Reference proteome</keyword>
<comment type="similarity">
    <text evidence="1">Belongs to the CoA-transferase III family.</text>
</comment>
<dbReference type="OrthoDB" id="2308815at2759"/>
<evidence type="ECO:0000313" key="3">
    <source>
        <dbReference type="Proteomes" id="UP000664132"/>
    </source>
</evidence>
<protein>
    <recommendedName>
        <fullName evidence="4">CoA-transferase family III</fullName>
    </recommendedName>
</protein>
<comment type="caution">
    <text evidence="2">The sequence shown here is derived from an EMBL/GenBank/DDBJ whole genome shotgun (WGS) entry which is preliminary data.</text>
</comment>